<evidence type="ECO:0000313" key="2">
    <source>
        <dbReference type="Proteomes" id="UP000789702"/>
    </source>
</evidence>
<sequence length="44" mass="5184">EIISDNIRTDNINSHRHCHKNYLVEAYVTENLKTTEIRKTNSVI</sequence>
<name>A0ACA9NUK3_9GLOM</name>
<evidence type="ECO:0000313" key="1">
    <source>
        <dbReference type="EMBL" id="CAG8678017.1"/>
    </source>
</evidence>
<dbReference type="EMBL" id="CAJVPU010020732">
    <property type="protein sequence ID" value="CAG8678017.1"/>
    <property type="molecule type" value="Genomic_DNA"/>
</dbReference>
<feature type="non-terminal residue" evidence="1">
    <location>
        <position position="1"/>
    </location>
</feature>
<keyword evidence="2" id="KW-1185">Reference proteome</keyword>
<comment type="caution">
    <text evidence="1">The sequence shown here is derived from an EMBL/GenBank/DDBJ whole genome shotgun (WGS) entry which is preliminary data.</text>
</comment>
<gene>
    <name evidence="1" type="ORF">DHETER_LOCUS10499</name>
</gene>
<feature type="non-terminal residue" evidence="1">
    <location>
        <position position="44"/>
    </location>
</feature>
<protein>
    <submittedName>
        <fullName evidence="1">4391_t:CDS:1</fullName>
    </submittedName>
</protein>
<organism evidence="1 2">
    <name type="scientific">Dentiscutata heterogama</name>
    <dbReference type="NCBI Taxonomy" id="1316150"/>
    <lineage>
        <taxon>Eukaryota</taxon>
        <taxon>Fungi</taxon>
        <taxon>Fungi incertae sedis</taxon>
        <taxon>Mucoromycota</taxon>
        <taxon>Glomeromycotina</taxon>
        <taxon>Glomeromycetes</taxon>
        <taxon>Diversisporales</taxon>
        <taxon>Gigasporaceae</taxon>
        <taxon>Dentiscutata</taxon>
    </lineage>
</organism>
<dbReference type="Proteomes" id="UP000789702">
    <property type="component" value="Unassembled WGS sequence"/>
</dbReference>
<proteinExistence type="predicted"/>
<accession>A0ACA9NUK3</accession>
<reference evidence="1" key="1">
    <citation type="submission" date="2021-06" db="EMBL/GenBank/DDBJ databases">
        <authorList>
            <person name="Kallberg Y."/>
            <person name="Tangrot J."/>
            <person name="Rosling A."/>
        </authorList>
    </citation>
    <scope>NUCLEOTIDE SEQUENCE</scope>
    <source>
        <strain evidence="1">IL203A</strain>
    </source>
</reference>